<sequence length="284" mass="32533">MIFAVDQILNRHSRGLRTILKAIFITEGMCKQDNHEASAKIMICYTGTSGNKELVWQISAGYTSLLEFQDSNMIGDAIQRDLERRARVNLMKFNKAKFKVLHMGQGKPKHNYRLGEEWIESSPGEKDLGVLVDENLNMTWQCALAAQKANHILGCIKNSMTSRSRKVIFPISFALVRPYCIQLWGPQDKKNMDLLEQVQGRATKIIRGLEHLCYEDRLRELGLFSLEKRRLWGDLRAAFQYLKGAYRKAAEGLFSRASSDSTRGNGLKLKDGRFRLDVRKKFSL</sequence>
<reference evidence="1 2" key="1">
    <citation type="submission" date="2024-06" db="EMBL/GenBank/DDBJ databases">
        <title>The draft genome of Grus japonensis, version 3.</title>
        <authorList>
            <person name="Nabeshima K."/>
            <person name="Suzuki S."/>
            <person name="Onuma M."/>
        </authorList>
    </citation>
    <scope>NUCLEOTIDE SEQUENCE [LARGE SCALE GENOMIC DNA]</scope>
    <source>
        <strain evidence="1 2">451A</strain>
    </source>
</reference>
<dbReference type="AlphaFoldDB" id="A0ABC9VWW3"/>
<dbReference type="Proteomes" id="UP001623348">
    <property type="component" value="Unassembled WGS sequence"/>
</dbReference>
<comment type="caution">
    <text evidence="1">The sequence shown here is derived from an EMBL/GenBank/DDBJ whole genome shotgun (WGS) entry which is preliminary data.</text>
</comment>
<proteinExistence type="predicted"/>
<evidence type="ECO:0000313" key="2">
    <source>
        <dbReference type="Proteomes" id="UP001623348"/>
    </source>
</evidence>
<accession>A0ABC9VWW3</accession>
<dbReference type="PANTHER" id="PTHR33332">
    <property type="entry name" value="REVERSE TRANSCRIPTASE DOMAIN-CONTAINING PROTEIN"/>
    <property type="match status" value="1"/>
</dbReference>
<keyword evidence="2" id="KW-1185">Reference proteome</keyword>
<evidence type="ECO:0008006" key="3">
    <source>
        <dbReference type="Google" id="ProtNLM"/>
    </source>
</evidence>
<dbReference type="EMBL" id="BAAFJT010000001">
    <property type="protein sequence ID" value="GAB0177351.1"/>
    <property type="molecule type" value="Genomic_DNA"/>
</dbReference>
<evidence type="ECO:0000313" key="1">
    <source>
        <dbReference type="EMBL" id="GAB0177351.1"/>
    </source>
</evidence>
<gene>
    <name evidence="1" type="ORF">GRJ2_000200300</name>
</gene>
<dbReference type="PRINTS" id="PR01345">
    <property type="entry name" value="CERVTRCPTASE"/>
</dbReference>
<name>A0ABC9VWW3_GRUJA</name>
<organism evidence="1 2">
    <name type="scientific">Grus japonensis</name>
    <name type="common">Japanese crane</name>
    <name type="synonym">Red-crowned crane</name>
    <dbReference type="NCBI Taxonomy" id="30415"/>
    <lineage>
        <taxon>Eukaryota</taxon>
        <taxon>Metazoa</taxon>
        <taxon>Chordata</taxon>
        <taxon>Craniata</taxon>
        <taxon>Vertebrata</taxon>
        <taxon>Euteleostomi</taxon>
        <taxon>Archelosauria</taxon>
        <taxon>Archosauria</taxon>
        <taxon>Dinosauria</taxon>
        <taxon>Saurischia</taxon>
        <taxon>Theropoda</taxon>
        <taxon>Coelurosauria</taxon>
        <taxon>Aves</taxon>
        <taxon>Neognathae</taxon>
        <taxon>Neoaves</taxon>
        <taxon>Gruiformes</taxon>
        <taxon>Gruidae</taxon>
        <taxon>Grus</taxon>
    </lineage>
</organism>
<protein>
    <recommendedName>
        <fullName evidence="3">Reverse transcriptase</fullName>
    </recommendedName>
</protein>